<dbReference type="GO" id="GO:0061711">
    <property type="term" value="F:tRNA N(6)-L-threonylcarbamoyladenine synthase activity"/>
    <property type="evidence" value="ECO:0007669"/>
    <property type="project" value="UniProtKB-EC"/>
</dbReference>
<comment type="catalytic activity">
    <reaction evidence="7 8">
        <text>L-threonylcarbamoyladenylate + adenosine(37) in tRNA = N(6)-L-threonylcarbamoyladenosine(37) in tRNA + AMP + H(+)</text>
        <dbReference type="Rhea" id="RHEA:37059"/>
        <dbReference type="Rhea" id="RHEA-COMP:10162"/>
        <dbReference type="Rhea" id="RHEA-COMP:10163"/>
        <dbReference type="ChEBI" id="CHEBI:15378"/>
        <dbReference type="ChEBI" id="CHEBI:73682"/>
        <dbReference type="ChEBI" id="CHEBI:74411"/>
        <dbReference type="ChEBI" id="CHEBI:74418"/>
        <dbReference type="ChEBI" id="CHEBI:456215"/>
        <dbReference type="EC" id="2.3.1.234"/>
    </reaction>
</comment>
<proteinExistence type="inferred from homology"/>
<comment type="similarity">
    <text evidence="8">Belongs to the KAE1 / TsaD family.</text>
</comment>
<dbReference type="InterPro" id="IPR017860">
    <property type="entry name" value="Peptidase_M22_CS"/>
</dbReference>
<dbReference type="PANTHER" id="PTHR11735:SF6">
    <property type="entry name" value="TRNA N6-ADENOSINE THREONYLCARBAMOYLTRANSFERASE, MITOCHONDRIAL"/>
    <property type="match status" value="1"/>
</dbReference>
<comment type="function">
    <text evidence="8">Required for the formation of a threonylcarbamoyl group on adenosine at position 37 (t(6)A37) in tRNAs that read codons beginning with adenine. Is involved in the transfer of the threonylcarbamoyl moiety of threonylcarbamoyl-AMP (TC-AMP) to the N6 group of A37, together with TsaE and TsaB. TsaD likely plays a direct catalytic role in this reaction.</text>
</comment>
<evidence type="ECO:0000256" key="4">
    <source>
        <dbReference type="ARBA" id="ARBA00022723"/>
    </source>
</evidence>
<feature type="binding site" evidence="8">
    <location>
        <position position="190"/>
    </location>
    <ligand>
        <name>Fe cation</name>
        <dbReference type="ChEBI" id="CHEBI:24875"/>
    </ligand>
</feature>
<keyword evidence="6 8" id="KW-0012">Acyltransferase</keyword>
<dbReference type="InterPro" id="IPR017861">
    <property type="entry name" value="KAE1/TsaD"/>
</dbReference>
<feature type="binding site" evidence="8">
    <location>
        <position position="194"/>
    </location>
    <ligand>
        <name>Fe cation</name>
        <dbReference type="ChEBI" id="CHEBI:24875"/>
    </ligand>
</feature>
<evidence type="ECO:0000256" key="7">
    <source>
        <dbReference type="ARBA" id="ARBA00048117"/>
    </source>
</evidence>
<dbReference type="InterPro" id="IPR043129">
    <property type="entry name" value="ATPase_NBD"/>
</dbReference>
<dbReference type="PRINTS" id="PR00789">
    <property type="entry name" value="OSIALOPTASE"/>
</dbReference>
<organism evidence="10 11">
    <name type="scientific">Candidatus Kaiserbacteria bacterium RIFCSPHIGHO2_01_FULL_54_36</name>
    <dbReference type="NCBI Taxonomy" id="1798482"/>
    <lineage>
        <taxon>Bacteria</taxon>
        <taxon>Candidatus Kaiseribacteriota</taxon>
    </lineage>
</organism>
<feature type="binding site" evidence="8">
    <location>
        <position position="394"/>
    </location>
    <ligand>
        <name>Fe cation</name>
        <dbReference type="ChEBI" id="CHEBI:24875"/>
    </ligand>
</feature>
<dbReference type="SUPFAM" id="SSF53067">
    <property type="entry name" value="Actin-like ATPase domain"/>
    <property type="match status" value="3"/>
</dbReference>
<dbReference type="GO" id="GO:0005737">
    <property type="term" value="C:cytoplasm"/>
    <property type="evidence" value="ECO:0007669"/>
    <property type="project" value="UniProtKB-SubCell"/>
</dbReference>
<evidence type="ECO:0000256" key="5">
    <source>
        <dbReference type="ARBA" id="ARBA00023004"/>
    </source>
</evidence>
<feature type="binding site" evidence="8">
    <location>
        <position position="366"/>
    </location>
    <ligand>
        <name>substrate</name>
    </ligand>
</feature>
<dbReference type="EMBL" id="MFKV01000006">
    <property type="protein sequence ID" value="OGG50879.1"/>
    <property type="molecule type" value="Genomic_DNA"/>
</dbReference>
<keyword evidence="1 8" id="KW-0963">Cytoplasm</keyword>
<dbReference type="AlphaFoldDB" id="A0A1F6CNU2"/>
<dbReference type="EC" id="2.3.1.234" evidence="8"/>
<evidence type="ECO:0000256" key="2">
    <source>
        <dbReference type="ARBA" id="ARBA00022679"/>
    </source>
</evidence>
<comment type="cofactor">
    <cofactor evidence="8">
        <name>Fe(2+)</name>
        <dbReference type="ChEBI" id="CHEBI:29033"/>
    </cofactor>
    <text evidence="8">Binds 1 Fe(2+) ion per subunit.</text>
</comment>
<gene>
    <name evidence="8" type="primary">tsaD</name>
    <name evidence="10" type="ORF">A2763_00905</name>
</gene>
<dbReference type="PANTHER" id="PTHR11735">
    <property type="entry name" value="TRNA N6-ADENOSINE THREONYLCARBAMOYLTRANSFERASE"/>
    <property type="match status" value="1"/>
</dbReference>
<dbReference type="HAMAP" id="MF_01445">
    <property type="entry name" value="TsaD"/>
    <property type="match status" value="1"/>
</dbReference>
<feature type="domain" description="Gcp-like" evidence="9">
    <location>
        <begin position="149"/>
        <end position="400"/>
    </location>
</feature>
<dbReference type="NCBIfam" id="TIGR00329">
    <property type="entry name" value="gcp_kae1"/>
    <property type="match status" value="1"/>
</dbReference>
<name>A0A1F6CNU2_9BACT</name>
<evidence type="ECO:0000256" key="3">
    <source>
        <dbReference type="ARBA" id="ARBA00022694"/>
    </source>
</evidence>
<dbReference type="PROSITE" id="PS01016">
    <property type="entry name" value="GLYCOPROTEASE"/>
    <property type="match status" value="1"/>
</dbReference>
<feature type="binding site" evidence="8">
    <location>
        <begin position="222"/>
        <end position="226"/>
    </location>
    <ligand>
        <name>substrate</name>
    </ligand>
</feature>
<evidence type="ECO:0000256" key="1">
    <source>
        <dbReference type="ARBA" id="ARBA00022490"/>
    </source>
</evidence>
<dbReference type="Gene3D" id="3.30.420.40">
    <property type="match status" value="2"/>
</dbReference>
<accession>A0A1F6CNU2</accession>
<comment type="caution">
    <text evidence="10">The sequence shown here is derived from an EMBL/GenBank/DDBJ whole genome shotgun (WGS) entry which is preliminary data.</text>
</comment>
<dbReference type="InterPro" id="IPR022450">
    <property type="entry name" value="TsaD"/>
</dbReference>
<dbReference type="InterPro" id="IPR000905">
    <property type="entry name" value="Gcp-like_dom"/>
</dbReference>
<feature type="binding site" evidence="8">
    <location>
        <position position="255"/>
    </location>
    <ligand>
        <name>substrate</name>
    </ligand>
</feature>
<evidence type="ECO:0000259" key="9">
    <source>
        <dbReference type="Pfam" id="PF00814"/>
    </source>
</evidence>
<evidence type="ECO:0000256" key="6">
    <source>
        <dbReference type="ARBA" id="ARBA00023315"/>
    </source>
</evidence>
<feature type="domain" description="Gcp-like" evidence="9">
    <location>
        <begin position="69"/>
        <end position="114"/>
    </location>
</feature>
<evidence type="ECO:0000313" key="11">
    <source>
        <dbReference type="Proteomes" id="UP000178370"/>
    </source>
</evidence>
<dbReference type="Proteomes" id="UP000178370">
    <property type="component" value="Unassembled WGS sequence"/>
</dbReference>
<dbReference type="GO" id="GO:0002949">
    <property type="term" value="P:tRNA threonylcarbamoyladenosine modification"/>
    <property type="evidence" value="ECO:0007669"/>
    <property type="project" value="UniProtKB-UniRule"/>
</dbReference>
<dbReference type="GO" id="GO:0005506">
    <property type="term" value="F:iron ion binding"/>
    <property type="evidence" value="ECO:0007669"/>
    <property type="project" value="UniProtKB-UniRule"/>
</dbReference>
<evidence type="ECO:0000256" key="8">
    <source>
        <dbReference type="HAMAP-Rule" id="MF_01445"/>
    </source>
</evidence>
<dbReference type="FunFam" id="3.30.420.40:FF:000040">
    <property type="entry name" value="tRNA N6-adenosine threonylcarbamoyltransferase"/>
    <property type="match status" value="1"/>
</dbReference>
<dbReference type="STRING" id="1798482.A2763_00905"/>
<feature type="binding site" evidence="8">
    <location>
        <position position="268"/>
    </location>
    <ligand>
        <name>substrate</name>
    </ligand>
</feature>
<comment type="caution">
    <text evidence="8">Lacks conserved residue(s) required for the propagation of feature annotation.</text>
</comment>
<evidence type="ECO:0000313" key="10">
    <source>
        <dbReference type="EMBL" id="OGG50879.1"/>
    </source>
</evidence>
<comment type="subcellular location">
    <subcellularLocation>
        <location evidence="8">Cytoplasm</location>
    </subcellularLocation>
</comment>
<reference evidence="10 11" key="1">
    <citation type="journal article" date="2016" name="Nat. Commun.">
        <title>Thousands of microbial genomes shed light on interconnected biogeochemical processes in an aquifer system.</title>
        <authorList>
            <person name="Anantharaman K."/>
            <person name="Brown C.T."/>
            <person name="Hug L.A."/>
            <person name="Sharon I."/>
            <person name="Castelle C.J."/>
            <person name="Probst A.J."/>
            <person name="Thomas B.C."/>
            <person name="Singh A."/>
            <person name="Wilkins M.J."/>
            <person name="Karaoz U."/>
            <person name="Brodie E.L."/>
            <person name="Williams K.H."/>
            <person name="Hubbard S.S."/>
            <person name="Banfield J.F."/>
        </authorList>
    </citation>
    <scope>NUCLEOTIDE SEQUENCE [LARGE SCALE GENOMIC DNA]</scope>
</reference>
<dbReference type="Pfam" id="PF00814">
    <property type="entry name" value="TsaD"/>
    <property type="match status" value="2"/>
</dbReference>
<keyword evidence="4 8" id="KW-0479">Metal-binding</keyword>
<protein>
    <recommendedName>
        <fullName evidence="8">tRNA N6-adenosine threonylcarbamoyltransferase</fullName>
        <ecNumber evidence="8">2.3.1.234</ecNumber>
    </recommendedName>
    <alternativeName>
        <fullName evidence="8">N6-L-threonylcarbamoyladenine synthase</fullName>
        <shortName evidence="8">t(6)A synthase</shortName>
    </alternativeName>
    <alternativeName>
        <fullName evidence="8">t(6)A37 threonylcarbamoyladenosine biosynthesis protein TsaD</fullName>
    </alternativeName>
    <alternativeName>
        <fullName evidence="8">tRNA threonylcarbamoyladenosine biosynthesis protein TsaD</fullName>
    </alternativeName>
</protein>
<keyword evidence="5 8" id="KW-0408">Iron</keyword>
<keyword evidence="2 8" id="KW-0808">Transferase</keyword>
<sequence>MLYESFHIACLRSEAKTQALSLLSLRYAITRGMKVLGIETSCDETAVCVIEAGGDFPGRAGGPSFEFRVLGEGLTSQAALHAQYGGVFPNLAKREHAKNLVPLLSKCLDEAGASNVRPTRSNIADLSRVLEREPELLQQLVPFLQTHEKPDIDVIAVTHGPGLEPCLWVGVNFAKALSAVWDVPIVGVNHMEGHVIMSLMQHSKVLQNVRMSDLEFPLLALLISGGHTELVLSREFGKYELVGQTRDDAAGEAFDKVARLLELGYPGGPEISRFAEAARKSDEVSPHRISLPRPMMHEDNFDFSFSGLKTAVRRIVESNEITDQLKHEIAREFEDAVADVLIAKTMRAVDEYGAQIVVVGGGVSANAEIRRRLDAELSTVDCKLLTPPVEFATDNALMIALSGYFRALHKEFVEPENLNAVGNLKLA</sequence>
<keyword evidence="3 8" id="KW-0819">tRNA processing</keyword>